<evidence type="ECO:0000313" key="1">
    <source>
        <dbReference type="EMBL" id="KAK9423248.1"/>
    </source>
</evidence>
<gene>
    <name evidence="1" type="ORF">SUNI508_14044</name>
</gene>
<evidence type="ECO:0000313" key="2">
    <source>
        <dbReference type="Proteomes" id="UP001408356"/>
    </source>
</evidence>
<comment type="caution">
    <text evidence="1">The sequence shown here is derived from an EMBL/GenBank/DDBJ whole genome shotgun (WGS) entry which is preliminary data.</text>
</comment>
<accession>A0ABR2V8J7</accession>
<sequence>MFRNSELLRSSNQASNQTLESLLKLTNQGSRQQETLKSLAVSGQANSVMIKALSVVATVFLPASLIAVSKKMLCNRLLGISLRNTRQSFLRI</sequence>
<reference evidence="1 2" key="1">
    <citation type="journal article" date="2024" name="J. Plant Pathol.">
        <title>Sequence and assembly of the genome of Seiridium unicorne, isolate CBS 538.82, causal agent of cypress canker disease.</title>
        <authorList>
            <person name="Scali E."/>
            <person name="Rocca G.D."/>
            <person name="Danti R."/>
            <person name="Garbelotto M."/>
            <person name="Barberini S."/>
            <person name="Baroncelli R."/>
            <person name="Emiliani G."/>
        </authorList>
    </citation>
    <scope>NUCLEOTIDE SEQUENCE [LARGE SCALE GENOMIC DNA]</scope>
    <source>
        <strain evidence="1 2">BM-138-508</strain>
    </source>
</reference>
<organism evidence="1 2">
    <name type="scientific">Seiridium unicorne</name>
    <dbReference type="NCBI Taxonomy" id="138068"/>
    <lineage>
        <taxon>Eukaryota</taxon>
        <taxon>Fungi</taxon>
        <taxon>Dikarya</taxon>
        <taxon>Ascomycota</taxon>
        <taxon>Pezizomycotina</taxon>
        <taxon>Sordariomycetes</taxon>
        <taxon>Xylariomycetidae</taxon>
        <taxon>Amphisphaeriales</taxon>
        <taxon>Sporocadaceae</taxon>
        <taxon>Seiridium</taxon>
    </lineage>
</organism>
<name>A0ABR2V8J7_9PEZI</name>
<proteinExistence type="predicted"/>
<dbReference type="EMBL" id="JARVKF010000080">
    <property type="protein sequence ID" value="KAK9423248.1"/>
    <property type="molecule type" value="Genomic_DNA"/>
</dbReference>
<keyword evidence="2" id="KW-1185">Reference proteome</keyword>
<dbReference type="Proteomes" id="UP001408356">
    <property type="component" value="Unassembled WGS sequence"/>
</dbReference>
<protein>
    <submittedName>
        <fullName evidence="1">Uncharacterized protein</fullName>
    </submittedName>
</protein>